<dbReference type="EMBL" id="BX294139">
    <property type="protein sequence ID" value="CAD73388.1"/>
    <property type="molecule type" value="Genomic_DNA"/>
</dbReference>
<accession>Q7UTP8</accession>
<sequence length="59" mass="6714">MLAHLTPSSESRFRSGRSPVWLRASLGDSAYNRDTNRFYVLIAEIPSCVPGCFYQSFVR</sequence>
<dbReference type="AlphaFoldDB" id="Q7UTP8"/>
<dbReference type="KEGG" id="rba:RB3753"/>
<protein>
    <submittedName>
        <fullName evidence="1">Uncharacterized protein</fullName>
    </submittedName>
</protein>
<keyword evidence="2" id="KW-1185">Reference proteome</keyword>
<organism evidence="1 2">
    <name type="scientific">Rhodopirellula baltica (strain DSM 10527 / NCIMB 13988 / SH1)</name>
    <dbReference type="NCBI Taxonomy" id="243090"/>
    <lineage>
        <taxon>Bacteria</taxon>
        <taxon>Pseudomonadati</taxon>
        <taxon>Planctomycetota</taxon>
        <taxon>Planctomycetia</taxon>
        <taxon>Pirellulales</taxon>
        <taxon>Pirellulaceae</taxon>
        <taxon>Rhodopirellula</taxon>
    </lineage>
</organism>
<proteinExistence type="predicted"/>
<evidence type="ECO:0000313" key="1">
    <source>
        <dbReference type="EMBL" id="CAD73388.1"/>
    </source>
</evidence>
<name>Q7UTP8_RHOBA</name>
<dbReference type="HOGENOM" id="CLU_2957611_0_0_0"/>
<reference evidence="1 2" key="1">
    <citation type="journal article" date="2003" name="Proc. Natl. Acad. Sci. U.S.A.">
        <title>Complete genome sequence of the marine planctomycete Pirellula sp. strain 1.</title>
        <authorList>
            <person name="Gloeckner F.O."/>
            <person name="Kube M."/>
            <person name="Bauer M."/>
            <person name="Teeling H."/>
            <person name="Lombardot T."/>
            <person name="Ludwig W."/>
            <person name="Gade D."/>
            <person name="Beck A."/>
            <person name="Borzym K."/>
            <person name="Heitmann K."/>
            <person name="Rabus R."/>
            <person name="Schlesner H."/>
            <person name="Amann R."/>
            <person name="Reinhardt R."/>
        </authorList>
    </citation>
    <scope>NUCLEOTIDE SEQUENCE [LARGE SCALE GENOMIC DNA]</scope>
    <source>
        <strain evidence="2">DSM 10527 / NCIMB 13988 / SH1</strain>
    </source>
</reference>
<dbReference type="EnsemblBacteria" id="CAD73388">
    <property type="protein sequence ID" value="CAD73388"/>
    <property type="gene ID" value="RB3753"/>
</dbReference>
<dbReference type="InParanoid" id="Q7UTP8"/>
<evidence type="ECO:0000313" key="2">
    <source>
        <dbReference type="Proteomes" id="UP000001025"/>
    </source>
</evidence>
<dbReference type="Proteomes" id="UP000001025">
    <property type="component" value="Chromosome"/>
</dbReference>
<gene>
    <name evidence="1" type="ordered locus">RB3753</name>
</gene>